<keyword evidence="3" id="KW-1185">Reference proteome</keyword>
<feature type="transmembrane region" description="Helical" evidence="1">
    <location>
        <begin position="62"/>
        <end position="78"/>
    </location>
</feature>
<evidence type="ECO:0000313" key="2">
    <source>
        <dbReference type="EMBL" id="MBM7636512.1"/>
    </source>
</evidence>
<evidence type="ECO:0000256" key="1">
    <source>
        <dbReference type="SAM" id="Phobius"/>
    </source>
</evidence>
<gene>
    <name evidence="2" type="ORF">JOC31_001336</name>
</gene>
<dbReference type="EMBL" id="JAFBEI010000026">
    <property type="protein sequence ID" value="MBM7636512.1"/>
    <property type="molecule type" value="Genomic_DNA"/>
</dbReference>
<feature type="transmembrane region" description="Helical" evidence="1">
    <location>
        <begin position="12"/>
        <end position="32"/>
    </location>
</feature>
<keyword evidence="1" id="KW-0472">Membrane</keyword>
<keyword evidence="1" id="KW-1133">Transmembrane helix</keyword>
<feature type="transmembrane region" description="Helical" evidence="1">
    <location>
        <begin position="38"/>
        <end position="55"/>
    </location>
</feature>
<protein>
    <submittedName>
        <fullName evidence="2">Energy-coupling factor transport system substrate-specific component</fullName>
    </submittedName>
</protein>
<evidence type="ECO:0000313" key="3">
    <source>
        <dbReference type="Proteomes" id="UP000809081"/>
    </source>
</evidence>
<reference evidence="2 3" key="1">
    <citation type="submission" date="2021-01" db="EMBL/GenBank/DDBJ databases">
        <title>Genomic Encyclopedia of Type Strains, Phase IV (KMG-IV): sequencing the most valuable type-strain genomes for metagenomic binning, comparative biology and taxonomic classification.</title>
        <authorList>
            <person name="Goeker M."/>
        </authorList>
    </citation>
    <scope>NUCLEOTIDE SEQUENCE [LARGE SCALE GENOMIC DNA]</scope>
    <source>
        <strain evidence="2 3">DSM 27513</strain>
    </source>
</reference>
<dbReference type="RefSeq" id="WP_205017386.1">
    <property type="nucleotide sequence ID" value="NZ_JAFBEI010000026.1"/>
</dbReference>
<organism evidence="2 3">
    <name type="scientific">Streptococcus saliviloxodontae</name>
    <dbReference type="NCBI Taxonomy" id="1349416"/>
    <lineage>
        <taxon>Bacteria</taxon>
        <taxon>Bacillati</taxon>
        <taxon>Bacillota</taxon>
        <taxon>Bacilli</taxon>
        <taxon>Lactobacillales</taxon>
        <taxon>Streptococcaceae</taxon>
        <taxon>Streptococcus</taxon>
    </lineage>
</organism>
<feature type="transmembrane region" description="Helical" evidence="1">
    <location>
        <begin position="159"/>
        <end position="179"/>
    </location>
</feature>
<dbReference type="Pfam" id="PF09605">
    <property type="entry name" value="Trep_Strep"/>
    <property type="match status" value="1"/>
</dbReference>
<proteinExistence type="predicted"/>
<feature type="transmembrane region" description="Helical" evidence="1">
    <location>
        <begin position="84"/>
        <end position="100"/>
    </location>
</feature>
<keyword evidence="1" id="KW-0812">Transmembrane</keyword>
<comment type="caution">
    <text evidence="2">The sequence shown here is derived from an EMBL/GenBank/DDBJ whole genome shotgun (WGS) entry which is preliminary data.</text>
</comment>
<dbReference type="InterPro" id="IPR011733">
    <property type="entry name" value="CHP02185_IM"/>
</dbReference>
<dbReference type="NCBIfam" id="TIGR02185">
    <property type="entry name" value="Trep_Strep"/>
    <property type="match status" value="1"/>
</dbReference>
<accession>A0ABS2PMJ7</accession>
<name>A0ABS2PMJ7_9STRE</name>
<dbReference type="Proteomes" id="UP000809081">
    <property type="component" value="Unassembled WGS sequence"/>
</dbReference>
<sequence>MIKSTDIKTITLHCLYYFLCVVAAVVIDLFIIGSRNMYYTSGLAALFSGFVYMRLIKKTRAFGALTCLGLMMSVFFLASGHFVWTFLPSLICGLLADYVASQGRYGNANLNVTSFILFSFGNLSPIMTMWLAPKQYVAQLLAEGKTQEYIDAVMVPFDLANVAFSIGFIVLMASLGAFIGQKYQD</sequence>
<feature type="transmembrane region" description="Helical" evidence="1">
    <location>
        <begin position="112"/>
        <end position="132"/>
    </location>
</feature>